<name>A0ABT9ZEM7_9BACI</name>
<organism evidence="1 2">
    <name type="scientific">Metabacillus malikii</name>
    <dbReference type="NCBI Taxonomy" id="1504265"/>
    <lineage>
        <taxon>Bacteria</taxon>
        <taxon>Bacillati</taxon>
        <taxon>Bacillota</taxon>
        <taxon>Bacilli</taxon>
        <taxon>Bacillales</taxon>
        <taxon>Bacillaceae</taxon>
        <taxon>Metabacillus</taxon>
    </lineage>
</organism>
<sequence>MPSDAVFTTQHGDTLRWEISKSNTDVAYGKSDYEDGLIMIVPSLDHEITLDMNYFMNKNKYIREIDIISPAQAY</sequence>
<proteinExistence type="predicted"/>
<gene>
    <name evidence="1" type="ORF">J2S19_001556</name>
</gene>
<comment type="caution">
    <text evidence="1">The sequence shown here is derived from an EMBL/GenBank/DDBJ whole genome shotgun (WGS) entry which is preliminary data.</text>
</comment>
<accession>A0ABT9ZEM7</accession>
<evidence type="ECO:0000313" key="1">
    <source>
        <dbReference type="EMBL" id="MDQ0230302.1"/>
    </source>
</evidence>
<dbReference type="Proteomes" id="UP001234495">
    <property type="component" value="Unassembled WGS sequence"/>
</dbReference>
<evidence type="ECO:0000313" key="2">
    <source>
        <dbReference type="Proteomes" id="UP001234495"/>
    </source>
</evidence>
<protein>
    <submittedName>
        <fullName evidence="1">Uncharacterized protein</fullName>
    </submittedName>
</protein>
<reference evidence="1 2" key="1">
    <citation type="submission" date="2023-07" db="EMBL/GenBank/DDBJ databases">
        <title>Genomic Encyclopedia of Type Strains, Phase IV (KMG-IV): sequencing the most valuable type-strain genomes for metagenomic binning, comparative biology and taxonomic classification.</title>
        <authorList>
            <person name="Goeker M."/>
        </authorList>
    </citation>
    <scope>NUCLEOTIDE SEQUENCE [LARGE SCALE GENOMIC DNA]</scope>
    <source>
        <strain evidence="1 2">DSM 29005</strain>
    </source>
</reference>
<keyword evidence="2" id="KW-1185">Reference proteome</keyword>
<dbReference type="EMBL" id="JAUSUD010000005">
    <property type="protein sequence ID" value="MDQ0230302.1"/>
    <property type="molecule type" value="Genomic_DNA"/>
</dbReference>